<evidence type="ECO:0000256" key="7">
    <source>
        <dbReference type="HAMAP-Rule" id="MF_00109"/>
    </source>
</evidence>
<comment type="cofactor">
    <cofactor evidence="7">
        <name>Mg(2+)</name>
        <dbReference type="ChEBI" id="CHEBI:18420"/>
    </cofactor>
    <text evidence="7">Binds 1 Mg(2+) ion per subunit.</text>
</comment>
<dbReference type="GO" id="GO:0004765">
    <property type="term" value="F:shikimate kinase activity"/>
    <property type="evidence" value="ECO:0007669"/>
    <property type="project" value="UniProtKB-UniRule"/>
</dbReference>
<evidence type="ECO:0000256" key="2">
    <source>
        <dbReference type="ARBA" id="ARBA00022679"/>
    </source>
</evidence>
<dbReference type="GO" id="GO:0008652">
    <property type="term" value="P:amino acid biosynthetic process"/>
    <property type="evidence" value="ECO:0007669"/>
    <property type="project" value="UniProtKB-KW"/>
</dbReference>
<dbReference type="InterPro" id="IPR000623">
    <property type="entry name" value="Shikimate_kinase/TSH1"/>
</dbReference>
<evidence type="ECO:0000313" key="9">
    <source>
        <dbReference type="Proteomes" id="UP000240357"/>
    </source>
</evidence>
<dbReference type="EC" id="2.7.1.71" evidence="7"/>
<organism evidence="8 9">
    <name type="scientific">Adhaeribacter arboris</name>
    <dbReference type="NCBI Taxonomy" id="2072846"/>
    <lineage>
        <taxon>Bacteria</taxon>
        <taxon>Pseudomonadati</taxon>
        <taxon>Bacteroidota</taxon>
        <taxon>Cytophagia</taxon>
        <taxon>Cytophagales</taxon>
        <taxon>Hymenobacteraceae</taxon>
        <taxon>Adhaeribacter</taxon>
    </lineage>
</organism>
<dbReference type="UniPathway" id="UPA00053">
    <property type="reaction ID" value="UER00088"/>
</dbReference>
<feature type="binding site" evidence="7">
    <location>
        <position position="144"/>
    </location>
    <ligand>
        <name>substrate</name>
    </ligand>
</feature>
<comment type="caution">
    <text evidence="8">The sequence shown here is derived from an EMBL/GenBank/DDBJ whole genome shotgun (WGS) entry which is preliminary data.</text>
</comment>
<evidence type="ECO:0000256" key="4">
    <source>
        <dbReference type="ARBA" id="ARBA00022777"/>
    </source>
</evidence>
<keyword evidence="7" id="KW-0460">Magnesium</keyword>
<dbReference type="Proteomes" id="UP000240357">
    <property type="component" value="Unassembled WGS sequence"/>
</dbReference>
<comment type="subunit">
    <text evidence="7">Monomer.</text>
</comment>
<evidence type="ECO:0000256" key="1">
    <source>
        <dbReference type="ARBA" id="ARBA00022605"/>
    </source>
</evidence>
<evidence type="ECO:0000256" key="5">
    <source>
        <dbReference type="ARBA" id="ARBA00022840"/>
    </source>
</evidence>
<dbReference type="GO" id="GO:0000287">
    <property type="term" value="F:magnesium ion binding"/>
    <property type="evidence" value="ECO:0007669"/>
    <property type="project" value="UniProtKB-UniRule"/>
</dbReference>
<feature type="binding site" evidence="7">
    <location>
        <begin position="13"/>
        <end position="18"/>
    </location>
    <ligand>
        <name>ATP</name>
        <dbReference type="ChEBI" id="CHEBI:30616"/>
    </ligand>
</feature>
<name>A0A2T2YL03_9BACT</name>
<dbReference type="GO" id="GO:0009423">
    <property type="term" value="P:chorismate biosynthetic process"/>
    <property type="evidence" value="ECO:0007669"/>
    <property type="project" value="UniProtKB-UniRule"/>
</dbReference>
<feature type="binding site" evidence="7">
    <location>
        <position position="82"/>
    </location>
    <ligand>
        <name>substrate</name>
    </ligand>
</feature>
<keyword evidence="6 7" id="KW-0057">Aromatic amino acid biosynthesis</keyword>
<feature type="binding site" evidence="7">
    <location>
        <position position="35"/>
    </location>
    <ligand>
        <name>substrate</name>
    </ligand>
</feature>
<dbReference type="AlphaFoldDB" id="A0A2T2YL03"/>
<accession>A0A2T2YL03</accession>
<evidence type="ECO:0000313" key="8">
    <source>
        <dbReference type="EMBL" id="PSR56192.1"/>
    </source>
</evidence>
<keyword evidence="1 7" id="KW-0028">Amino-acid biosynthesis</keyword>
<dbReference type="PANTHER" id="PTHR21087">
    <property type="entry name" value="SHIKIMATE KINASE"/>
    <property type="match status" value="1"/>
</dbReference>
<dbReference type="InterPro" id="IPR027417">
    <property type="entry name" value="P-loop_NTPase"/>
</dbReference>
<evidence type="ECO:0000256" key="6">
    <source>
        <dbReference type="ARBA" id="ARBA00023141"/>
    </source>
</evidence>
<gene>
    <name evidence="7" type="primary">aroK</name>
    <name evidence="8" type="ORF">AHMF7605_23145</name>
</gene>
<feature type="binding site" evidence="7">
    <location>
        <position position="59"/>
    </location>
    <ligand>
        <name>substrate</name>
    </ligand>
</feature>
<dbReference type="OrthoDB" id="9800332at2"/>
<dbReference type="SUPFAM" id="SSF52540">
    <property type="entry name" value="P-loop containing nucleoside triphosphate hydrolases"/>
    <property type="match status" value="1"/>
</dbReference>
<keyword evidence="2 7" id="KW-0808">Transferase</keyword>
<proteinExistence type="inferred from homology"/>
<comment type="function">
    <text evidence="7">Catalyzes the specific phosphorylation of the 3-hydroxyl group of shikimic acid using ATP as a cosubstrate.</text>
</comment>
<comment type="caution">
    <text evidence="7">Lacks conserved residue(s) required for the propagation of feature annotation.</text>
</comment>
<dbReference type="GO" id="GO:0005829">
    <property type="term" value="C:cytosol"/>
    <property type="evidence" value="ECO:0007669"/>
    <property type="project" value="TreeGrafter"/>
</dbReference>
<dbReference type="EMBL" id="PYFT01000001">
    <property type="protein sequence ID" value="PSR56192.1"/>
    <property type="molecule type" value="Genomic_DNA"/>
</dbReference>
<sequence length="177" mass="20052">MTDSRIYLVGMPGSGKTTLGRQLATHLHLPFIDLDHYIERKEGKSVRKIFEKTGESWFRKTEALALRQATEENEQAVIATGGGTPCFEGNMDFINRHGLSVYLQVPVNEILSRMKAEGIAVRPLLAGKTDEQLYQFFSETLTSRQQFYTKAVLTYASLNPTAAEIFHLVDNWRLKKV</sequence>
<dbReference type="GO" id="GO:0009073">
    <property type="term" value="P:aromatic amino acid family biosynthetic process"/>
    <property type="evidence" value="ECO:0007669"/>
    <property type="project" value="UniProtKB-KW"/>
</dbReference>
<dbReference type="InterPro" id="IPR031322">
    <property type="entry name" value="Shikimate/glucono_kinase"/>
</dbReference>
<keyword evidence="3 7" id="KW-0547">Nucleotide-binding</keyword>
<comment type="pathway">
    <text evidence="7">Metabolic intermediate biosynthesis; chorismate biosynthesis; chorismate from D-erythrose 4-phosphate and phosphoenolpyruvate: step 5/7.</text>
</comment>
<dbReference type="Pfam" id="PF01202">
    <property type="entry name" value="SKI"/>
    <property type="match status" value="1"/>
</dbReference>
<reference evidence="8 9" key="1">
    <citation type="submission" date="2018-03" db="EMBL/GenBank/DDBJ databases">
        <title>Adhaeribacter sp. HMF7605 Genome sequencing and assembly.</title>
        <authorList>
            <person name="Kang H."/>
            <person name="Kang J."/>
            <person name="Cha I."/>
            <person name="Kim H."/>
            <person name="Joh K."/>
        </authorList>
    </citation>
    <scope>NUCLEOTIDE SEQUENCE [LARGE SCALE GENOMIC DNA]</scope>
    <source>
        <strain evidence="8 9">HMF7605</strain>
    </source>
</reference>
<dbReference type="RefSeq" id="WP_106932370.1">
    <property type="nucleotide sequence ID" value="NZ_PYFT01000001.1"/>
</dbReference>
<evidence type="ECO:0000256" key="3">
    <source>
        <dbReference type="ARBA" id="ARBA00022741"/>
    </source>
</evidence>
<keyword evidence="9" id="KW-1185">Reference proteome</keyword>
<dbReference type="CDD" id="cd00464">
    <property type="entry name" value="SK"/>
    <property type="match status" value="1"/>
</dbReference>
<comment type="similarity">
    <text evidence="7">Belongs to the shikimate kinase family.</text>
</comment>
<feature type="binding site" evidence="7">
    <location>
        <position position="122"/>
    </location>
    <ligand>
        <name>ATP</name>
        <dbReference type="ChEBI" id="CHEBI:30616"/>
    </ligand>
</feature>
<dbReference type="HAMAP" id="MF_00109">
    <property type="entry name" value="Shikimate_kinase"/>
    <property type="match status" value="1"/>
</dbReference>
<keyword evidence="5 7" id="KW-0067">ATP-binding</keyword>
<dbReference type="GO" id="GO:0005524">
    <property type="term" value="F:ATP binding"/>
    <property type="evidence" value="ECO:0007669"/>
    <property type="project" value="UniProtKB-UniRule"/>
</dbReference>
<keyword evidence="7" id="KW-0479">Metal-binding</keyword>
<dbReference type="Gene3D" id="3.40.50.300">
    <property type="entry name" value="P-loop containing nucleotide triphosphate hydrolases"/>
    <property type="match status" value="1"/>
</dbReference>
<dbReference type="PANTHER" id="PTHR21087:SF16">
    <property type="entry name" value="SHIKIMATE KINASE 1, CHLOROPLASTIC"/>
    <property type="match status" value="1"/>
</dbReference>
<protein>
    <recommendedName>
        <fullName evidence="7">Shikimate kinase</fullName>
        <shortName evidence="7">SK</shortName>
        <ecNumber evidence="7">2.7.1.71</ecNumber>
    </recommendedName>
</protein>
<keyword evidence="4 7" id="KW-0418">Kinase</keyword>
<feature type="binding site" evidence="7">
    <location>
        <position position="17"/>
    </location>
    <ligand>
        <name>Mg(2+)</name>
        <dbReference type="ChEBI" id="CHEBI:18420"/>
    </ligand>
</feature>
<keyword evidence="7" id="KW-0963">Cytoplasm</keyword>
<dbReference type="PRINTS" id="PR01100">
    <property type="entry name" value="SHIKIMTKNASE"/>
</dbReference>
<comment type="catalytic activity">
    <reaction evidence="7">
        <text>shikimate + ATP = 3-phosphoshikimate + ADP + H(+)</text>
        <dbReference type="Rhea" id="RHEA:13121"/>
        <dbReference type="ChEBI" id="CHEBI:15378"/>
        <dbReference type="ChEBI" id="CHEBI:30616"/>
        <dbReference type="ChEBI" id="CHEBI:36208"/>
        <dbReference type="ChEBI" id="CHEBI:145989"/>
        <dbReference type="ChEBI" id="CHEBI:456216"/>
        <dbReference type="EC" id="2.7.1.71"/>
    </reaction>
</comment>
<comment type="subcellular location">
    <subcellularLocation>
        <location evidence="7">Cytoplasm</location>
    </subcellularLocation>
</comment>